<feature type="transmembrane region" description="Helical" evidence="1">
    <location>
        <begin position="12"/>
        <end position="34"/>
    </location>
</feature>
<keyword evidence="1" id="KW-1133">Transmembrane helix</keyword>
<dbReference type="EMBL" id="BK016136">
    <property type="protein sequence ID" value="DAF97757.1"/>
    <property type="molecule type" value="Genomic_DNA"/>
</dbReference>
<name>A0A8S5UTG2_9CAUD</name>
<protein>
    <submittedName>
        <fullName evidence="2">Uncharacterized protein</fullName>
    </submittedName>
</protein>
<reference evidence="2" key="1">
    <citation type="journal article" date="2021" name="Proc. Natl. Acad. Sci. U.S.A.">
        <title>A Catalog of Tens of Thousands of Viruses from Human Metagenomes Reveals Hidden Associations with Chronic Diseases.</title>
        <authorList>
            <person name="Tisza M.J."/>
            <person name="Buck C.B."/>
        </authorList>
    </citation>
    <scope>NUCLEOTIDE SEQUENCE</scope>
    <source>
        <strain evidence="2">CtYA416</strain>
    </source>
</reference>
<keyword evidence="1" id="KW-0812">Transmembrane</keyword>
<proteinExistence type="predicted"/>
<accession>A0A8S5UTG2</accession>
<keyword evidence="1" id="KW-0472">Membrane</keyword>
<evidence type="ECO:0000256" key="1">
    <source>
        <dbReference type="SAM" id="Phobius"/>
    </source>
</evidence>
<organism evidence="2">
    <name type="scientific">Myoviridae sp. ctYA416</name>
    <dbReference type="NCBI Taxonomy" id="2825125"/>
    <lineage>
        <taxon>Viruses</taxon>
        <taxon>Duplodnaviria</taxon>
        <taxon>Heunggongvirae</taxon>
        <taxon>Uroviricota</taxon>
        <taxon>Caudoviricetes</taxon>
    </lineage>
</organism>
<sequence>MMDKIINATLKTIMAIGAICVLYIVGGMVTHTLADVGVLTPRAGVEYSHHKITENGQDHYQVVLKNFTSKEIKIKGYTNLWVSWYNPFDLSSFDTQDRTVEVVLPPGEEVTIADYTSAEGEWFGRTTQFYWGTEEFVSK</sequence>
<evidence type="ECO:0000313" key="2">
    <source>
        <dbReference type="EMBL" id="DAF97757.1"/>
    </source>
</evidence>